<organism evidence="3 4">
    <name type="scientific">Phytophthora fragariaefolia</name>
    <dbReference type="NCBI Taxonomy" id="1490495"/>
    <lineage>
        <taxon>Eukaryota</taxon>
        <taxon>Sar</taxon>
        <taxon>Stramenopiles</taxon>
        <taxon>Oomycota</taxon>
        <taxon>Peronosporomycetes</taxon>
        <taxon>Peronosporales</taxon>
        <taxon>Peronosporaceae</taxon>
        <taxon>Phytophthora</taxon>
    </lineage>
</organism>
<reference evidence="3" key="1">
    <citation type="submission" date="2023-04" db="EMBL/GenBank/DDBJ databases">
        <title>Phytophthora fragariaefolia NBRC 109709.</title>
        <authorList>
            <person name="Ichikawa N."/>
            <person name="Sato H."/>
            <person name="Tonouchi N."/>
        </authorList>
    </citation>
    <scope>NUCLEOTIDE SEQUENCE</scope>
    <source>
        <strain evidence="3">NBRC 109709</strain>
    </source>
</reference>
<evidence type="ECO:0000313" key="4">
    <source>
        <dbReference type="Proteomes" id="UP001165121"/>
    </source>
</evidence>
<accession>A0A9W6U491</accession>
<name>A0A9W6U491_9STRA</name>
<feature type="region of interest" description="Disordered" evidence="1">
    <location>
        <begin position="236"/>
        <end position="298"/>
    </location>
</feature>
<evidence type="ECO:0000313" key="3">
    <source>
        <dbReference type="EMBL" id="GMF28563.1"/>
    </source>
</evidence>
<evidence type="ECO:0000256" key="1">
    <source>
        <dbReference type="SAM" id="MobiDB-lite"/>
    </source>
</evidence>
<dbReference type="Gene3D" id="2.40.70.10">
    <property type="entry name" value="Acid Proteases"/>
    <property type="match status" value="1"/>
</dbReference>
<proteinExistence type="predicted"/>
<feature type="compositionally biased region" description="Basic and acidic residues" evidence="1">
    <location>
        <begin position="236"/>
        <end position="257"/>
    </location>
</feature>
<dbReference type="Gene3D" id="3.10.10.10">
    <property type="entry name" value="HIV Type 1 Reverse Transcriptase, subunit A, domain 1"/>
    <property type="match status" value="1"/>
</dbReference>
<dbReference type="CDD" id="cd00303">
    <property type="entry name" value="retropepsin_like"/>
    <property type="match status" value="1"/>
</dbReference>
<dbReference type="SUPFAM" id="SSF56672">
    <property type="entry name" value="DNA/RNA polymerases"/>
    <property type="match status" value="1"/>
</dbReference>
<dbReference type="InterPro" id="IPR021109">
    <property type="entry name" value="Peptidase_aspartic_dom_sf"/>
</dbReference>
<evidence type="ECO:0000259" key="2">
    <source>
        <dbReference type="Pfam" id="PF00078"/>
    </source>
</evidence>
<comment type="caution">
    <text evidence="3">The sequence shown here is derived from an EMBL/GenBank/DDBJ whole genome shotgun (WGS) entry which is preliminary data.</text>
</comment>
<dbReference type="CDD" id="cd01647">
    <property type="entry name" value="RT_LTR"/>
    <property type="match status" value="1"/>
</dbReference>
<feature type="domain" description="Reverse transcriptase" evidence="2">
    <location>
        <begin position="539"/>
        <end position="674"/>
    </location>
</feature>
<dbReference type="InterPro" id="IPR043502">
    <property type="entry name" value="DNA/RNA_pol_sf"/>
</dbReference>
<dbReference type="AlphaFoldDB" id="A0A9W6U491"/>
<dbReference type="Pfam" id="PF13975">
    <property type="entry name" value="gag-asp_proteas"/>
    <property type="match status" value="1"/>
</dbReference>
<gene>
    <name evidence="3" type="ORF">Pfra01_000593900</name>
</gene>
<dbReference type="InterPro" id="IPR053134">
    <property type="entry name" value="RNA-dir_DNA_polymerase"/>
</dbReference>
<dbReference type="Gene3D" id="3.30.70.270">
    <property type="match status" value="1"/>
</dbReference>
<keyword evidence="4" id="KW-1185">Reference proteome</keyword>
<dbReference type="InterPro" id="IPR043128">
    <property type="entry name" value="Rev_trsase/Diguanyl_cyclase"/>
</dbReference>
<feature type="region of interest" description="Disordered" evidence="1">
    <location>
        <begin position="93"/>
        <end position="116"/>
    </location>
</feature>
<dbReference type="InterPro" id="IPR000477">
    <property type="entry name" value="RT_dom"/>
</dbReference>
<dbReference type="Pfam" id="PF00078">
    <property type="entry name" value="RVT_1"/>
    <property type="match status" value="1"/>
</dbReference>
<dbReference type="PANTHER" id="PTHR24559:SF444">
    <property type="entry name" value="REVERSE TRANSCRIPTASE DOMAIN-CONTAINING PROTEIN"/>
    <property type="match status" value="1"/>
</dbReference>
<sequence>MSSVSDISAFEHFWWQFGRETSTLLSPRQPPEAFHSAQFDTLVALVGLNSTTMASKTRKNTQEATTAHGEGQNTLEAQLADLRAELATLRANRQVQPARPTETRPRVPSGLPKFKGKRGEDVRQWLFQVETLCRIHGHDGDNDNIHRRNCDGRPSIWVASNYQAVLRQKLRQLRQLDDIEDYNGKYSALIFRVENLSAVDQVSYYCDGLKRATQAFVKLQNTMTLSEAMDQAVKHEMSHFSGDHKVNREKPEREPRFRGPPRPTSGSKKKPFTNRSYKPGHYLPTAQSKEGPGPDVARASKEDLTVNEITLNMLCEDPLVYNRAPLFSVDGEIIQSDNKFKTKFLLDCGATTVYVSRAFVKEYGSKTQVYTERTIRVKLGDNKMGEAILGLVTIEIRLKNVPNYQCVAVVFDIPEEFDCVLGMPYFVDVQPAIDWSVDASRVTSSPSAISHDSCRAAVPETRLEDEVEIVERPTEDGRKPSKRERKNAKAEAMFNLGVVDSDGVETKYIARKKLRKFLRLSGKDGPEHDFMVVLTNETIKRIEQDLKRNDEPTMWVRKKRSDSFTQIGNHSITTPRTPMAGAYYFSCMDLMSAYYQVRMKLNHTKYTAFQAPSGLYECLVLPMGVSDAPATMHRLTSSLFEGSTHTRSFYDDIYVFTKSKDIDEHLRALRDVLEF</sequence>
<dbReference type="Proteomes" id="UP001165121">
    <property type="component" value="Unassembled WGS sequence"/>
</dbReference>
<protein>
    <submittedName>
        <fullName evidence="3">Unnamed protein product</fullName>
    </submittedName>
</protein>
<dbReference type="EMBL" id="BSXT01000483">
    <property type="protein sequence ID" value="GMF28563.1"/>
    <property type="molecule type" value="Genomic_DNA"/>
</dbReference>
<dbReference type="PANTHER" id="PTHR24559">
    <property type="entry name" value="TRANSPOSON TY3-I GAG-POL POLYPROTEIN"/>
    <property type="match status" value="1"/>
</dbReference>
<dbReference type="OrthoDB" id="120239at2759"/>